<keyword evidence="7" id="KW-0560">Oxidoreductase</keyword>
<keyword evidence="3" id="KW-0436">Ligase</keyword>
<dbReference type="Pfam" id="PF16197">
    <property type="entry name" value="KAsynt_C_assoc"/>
    <property type="match status" value="1"/>
</dbReference>
<dbReference type="InterPro" id="IPR014043">
    <property type="entry name" value="Acyl_transferase_dom"/>
</dbReference>
<feature type="domain" description="Carrier" evidence="11">
    <location>
        <begin position="2466"/>
        <end position="2544"/>
    </location>
</feature>
<dbReference type="SMART" id="SM00825">
    <property type="entry name" value="PKS_KS"/>
    <property type="match status" value="1"/>
</dbReference>
<dbReference type="SUPFAM" id="SSF56801">
    <property type="entry name" value="Acetyl-CoA synthetase-like"/>
    <property type="match status" value="1"/>
</dbReference>
<keyword evidence="6" id="KW-0677">Repeat</keyword>
<dbReference type="InterPro" id="IPR001227">
    <property type="entry name" value="Ac_transferase_dom_sf"/>
</dbReference>
<dbReference type="InterPro" id="IPR016035">
    <property type="entry name" value="Acyl_Trfase/lysoPLipase"/>
</dbReference>
<dbReference type="FunFam" id="3.40.47.10:FF:000019">
    <property type="entry name" value="Polyketide synthase type I"/>
    <property type="match status" value="1"/>
</dbReference>
<dbReference type="PROSITE" id="PS50075">
    <property type="entry name" value="CARRIER"/>
    <property type="match status" value="2"/>
</dbReference>
<dbReference type="InterPro" id="IPR013120">
    <property type="entry name" value="FAR_NAD-bd"/>
</dbReference>
<feature type="region of interest" description="Disordered" evidence="10">
    <location>
        <begin position="2568"/>
        <end position="2654"/>
    </location>
</feature>
<dbReference type="InterPro" id="IPR045851">
    <property type="entry name" value="AMP-bd_C_sf"/>
</dbReference>
<dbReference type="Gene3D" id="3.30.300.30">
    <property type="match status" value="1"/>
</dbReference>
<dbReference type="InterPro" id="IPR020845">
    <property type="entry name" value="AMP-binding_CS"/>
</dbReference>
<dbReference type="InterPro" id="IPR032821">
    <property type="entry name" value="PKS_assoc"/>
</dbReference>
<dbReference type="EMBL" id="JAULSV010000006">
    <property type="protein sequence ID" value="KAK0641432.1"/>
    <property type="molecule type" value="Genomic_DNA"/>
</dbReference>
<dbReference type="InterPro" id="IPR016036">
    <property type="entry name" value="Malonyl_transacylase_ACP-bd"/>
</dbReference>
<organism evidence="14 15">
    <name type="scientific">Cercophora newfieldiana</name>
    <dbReference type="NCBI Taxonomy" id="92897"/>
    <lineage>
        <taxon>Eukaryota</taxon>
        <taxon>Fungi</taxon>
        <taxon>Dikarya</taxon>
        <taxon>Ascomycota</taxon>
        <taxon>Pezizomycotina</taxon>
        <taxon>Sordariomycetes</taxon>
        <taxon>Sordariomycetidae</taxon>
        <taxon>Sordariales</taxon>
        <taxon>Lasiosphaeriaceae</taxon>
        <taxon>Cercophora</taxon>
    </lineage>
</organism>
<feature type="domain" description="Ketosynthase family 3 (KS3)" evidence="12">
    <location>
        <begin position="14"/>
        <end position="452"/>
    </location>
</feature>
<accession>A0AA39XW96</accession>
<dbReference type="InterPro" id="IPR049552">
    <property type="entry name" value="PKS_DH_N"/>
</dbReference>
<feature type="region of interest" description="N-terminal hotdog fold" evidence="9">
    <location>
        <begin position="964"/>
        <end position="1106"/>
    </location>
</feature>
<dbReference type="GO" id="GO:0016874">
    <property type="term" value="F:ligase activity"/>
    <property type="evidence" value="ECO:0007669"/>
    <property type="project" value="UniProtKB-KW"/>
</dbReference>
<dbReference type="InterPro" id="IPR029063">
    <property type="entry name" value="SAM-dependent_MTases_sf"/>
</dbReference>
<evidence type="ECO:0000259" key="13">
    <source>
        <dbReference type="PROSITE" id="PS52019"/>
    </source>
</evidence>
<dbReference type="Pfam" id="PF21089">
    <property type="entry name" value="PKS_DH_N"/>
    <property type="match status" value="1"/>
</dbReference>
<dbReference type="SUPFAM" id="SSF55048">
    <property type="entry name" value="Probable ACP-binding domain of malonyl-CoA ACP transacylase"/>
    <property type="match status" value="1"/>
</dbReference>
<dbReference type="InterPro" id="IPR001242">
    <property type="entry name" value="Condensation_dom"/>
</dbReference>
<dbReference type="InterPro" id="IPR020841">
    <property type="entry name" value="PKS_Beta-ketoAc_synthase_dom"/>
</dbReference>
<reference evidence="14" key="1">
    <citation type="submission" date="2023-06" db="EMBL/GenBank/DDBJ databases">
        <title>Genome-scale phylogeny and comparative genomics of the fungal order Sordariales.</title>
        <authorList>
            <consortium name="Lawrence Berkeley National Laboratory"/>
            <person name="Hensen N."/>
            <person name="Bonometti L."/>
            <person name="Westerberg I."/>
            <person name="Brannstrom I.O."/>
            <person name="Guillou S."/>
            <person name="Cros-Aarteil S."/>
            <person name="Calhoun S."/>
            <person name="Haridas S."/>
            <person name="Kuo A."/>
            <person name="Mondo S."/>
            <person name="Pangilinan J."/>
            <person name="Riley R."/>
            <person name="Labutti K."/>
            <person name="Andreopoulos B."/>
            <person name="Lipzen A."/>
            <person name="Chen C."/>
            <person name="Yanf M."/>
            <person name="Daum C."/>
            <person name="Ng V."/>
            <person name="Clum A."/>
            <person name="Steindorff A."/>
            <person name="Ohm R."/>
            <person name="Martin F."/>
            <person name="Silar P."/>
            <person name="Natvig D."/>
            <person name="Lalanne C."/>
            <person name="Gautier V."/>
            <person name="Ament-Velasquez S.L."/>
            <person name="Kruys A."/>
            <person name="Hutchinson M.I."/>
            <person name="Powell A.J."/>
            <person name="Barry K."/>
            <person name="Miller A.N."/>
            <person name="Grigoriev I.V."/>
            <person name="Debuchy R."/>
            <person name="Gladieux P."/>
            <person name="Thoren M.H."/>
            <person name="Johannesson H."/>
        </authorList>
    </citation>
    <scope>NUCLEOTIDE SEQUENCE</scope>
    <source>
        <strain evidence="14">SMH2532-1</strain>
    </source>
</reference>
<dbReference type="CDD" id="cd05930">
    <property type="entry name" value="A_NRPS"/>
    <property type="match status" value="1"/>
</dbReference>
<dbReference type="Pfam" id="PF07993">
    <property type="entry name" value="NAD_binding_4"/>
    <property type="match status" value="1"/>
</dbReference>
<dbReference type="InterPro" id="IPR013968">
    <property type="entry name" value="PKS_KR"/>
</dbReference>
<feature type="region of interest" description="C-terminal hotdog fold" evidence="9">
    <location>
        <begin position="1121"/>
        <end position="1275"/>
    </location>
</feature>
<dbReference type="InterPro" id="IPR018201">
    <property type="entry name" value="Ketoacyl_synth_AS"/>
</dbReference>
<protein>
    <recommendedName>
        <fullName evidence="16">Polyketide synthase</fullName>
    </recommendedName>
</protein>
<name>A0AA39XW96_9PEZI</name>
<evidence type="ECO:0000256" key="1">
    <source>
        <dbReference type="ARBA" id="ARBA00022450"/>
    </source>
</evidence>
<dbReference type="InterPro" id="IPR020806">
    <property type="entry name" value="PKS_PP-bd"/>
</dbReference>
<gene>
    <name evidence="14" type="ORF">B0T16DRAFT_515649</name>
</gene>
<feature type="domain" description="Carrier" evidence="11">
    <location>
        <begin position="3675"/>
        <end position="3756"/>
    </location>
</feature>
<dbReference type="InterPro" id="IPR013217">
    <property type="entry name" value="Methyltransf_12"/>
</dbReference>
<dbReference type="Pfam" id="PF00668">
    <property type="entry name" value="Condensation"/>
    <property type="match status" value="1"/>
</dbReference>
<evidence type="ECO:0000259" key="11">
    <source>
        <dbReference type="PROSITE" id="PS50075"/>
    </source>
</evidence>
<dbReference type="InterPro" id="IPR006162">
    <property type="entry name" value="Ppantetheine_attach_site"/>
</dbReference>
<dbReference type="SUPFAM" id="SSF47336">
    <property type="entry name" value="ACP-like"/>
    <property type="match status" value="2"/>
</dbReference>
<feature type="active site" description="Proton donor; for dehydratase activity" evidence="9">
    <location>
        <position position="1180"/>
    </location>
</feature>
<evidence type="ECO:0000256" key="4">
    <source>
        <dbReference type="ARBA" id="ARBA00022603"/>
    </source>
</evidence>
<dbReference type="Gene3D" id="3.30.559.10">
    <property type="entry name" value="Chloramphenicol acetyltransferase-like domain"/>
    <property type="match status" value="1"/>
</dbReference>
<evidence type="ECO:0000256" key="2">
    <source>
        <dbReference type="ARBA" id="ARBA00022553"/>
    </source>
</evidence>
<dbReference type="Gene3D" id="3.10.129.110">
    <property type="entry name" value="Polyketide synthase dehydratase"/>
    <property type="match status" value="1"/>
</dbReference>
<dbReference type="InterPro" id="IPR014031">
    <property type="entry name" value="Ketoacyl_synth_C"/>
</dbReference>
<dbReference type="GO" id="GO:0006633">
    <property type="term" value="P:fatty acid biosynthetic process"/>
    <property type="evidence" value="ECO:0007669"/>
    <property type="project" value="InterPro"/>
</dbReference>
<evidence type="ECO:0000256" key="9">
    <source>
        <dbReference type="PROSITE-ProRule" id="PRU01363"/>
    </source>
</evidence>
<keyword evidence="4" id="KW-0489">Methyltransferase</keyword>
<keyword evidence="5" id="KW-0808">Transferase</keyword>
<dbReference type="Pfam" id="PF00109">
    <property type="entry name" value="ketoacyl-synt"/>
    <property type="match status" value="1"/>
</dbReference>
<feature type="active site" description="Proton acceptor; for dehydratase activity" evidence="9">
    <location>
        <position position="998"/>
    </location>
</feature>
<dbReference type="GO" id="GO:0016491">
    <property type="term" value="F:oxidoreductase activity"/>
    <property type="evidence" value="ECO:0007669"/>
    <property type="project" value="UniProtKB-KW"/>
</dbReference>
<proteinExistence type="predicted"/>
<dbReference type="Gene3D" id="1.10.1200.10">
    <property type="entry name" value="ACP-like"/>
    <property type="match status" value="2"/>
</dbReference>
<dbReference type="GO" id="GO:0009403">
    <property type="term" value="P:toxin biosynthetic process"/>
    <property type="evidence" value="ECO:0007669"/>
    <property type="project" value="UniProtKB-ARBA"/>
</dbReference>
<dbReference type="InterPro" id="IPR016039">
    <property type="entry name" value="Thiolase-like"/>
</dbReference>
<dbReference type="Gene3D" id="3.40.366.10">
    <property type="entry name" value="Malonyl-Coenzyme A Acyl Carrier Protein, domain 2"/>
    <property type="match status" value="1"/>
</dbReference>
<dbReference type="SMART" id="SM00827">
    <property type="entry name" value="PKS_AT"/>
    <property type="match status" value="1"/>
</dbReference>
<feature type="compositionally biased region" description="Low complexity" evidence="10">
    <location>
        <begin position="2604"/>
        <end position="2633"/>
    </location>
</feature>
<dbReference type="InterPro" id="IPR042099">
    <property type="entry name" value="ANL_N_sf"/>
</dbReference>
<dbReference type="Pfam" id="PF02801">
    <property type="entry name" value="Ketoacyl-synt_C"/>
    <property type="match status" value="1"/>
</dbReference>
<dbReference type="InterPro" id="IPR009081">
    <property type="entry name" value="PP-bd_ACP"/>
</dbReference>
<dbReference type="SUPFAM" id="SSF51735">
    <property type="entry name" value="NAD(P)-binding Rossmann-fold domains"/>
    <property type="match status" value="2"/>
</dbReference>
<dbReference type="Pfam" id="PF00550">
    <property type="entry name" value="PP-binding"/>
    <property type="match status" value="2"/>
</dbReference>
<evidence type="ECO:0008006" key="16">
    <source>
        <dbReference type="Google" id="ProtNLM"/>
    </source>
</evidence>
<dbReference type="GO" id="GO:0004315">
    <property type="term" value="F:3-oxoacyl-[acyl-carrier-protein] synthase activity"/>
    <property type="evidence" value="ECO:0007669"/>
    <property type="project" value="InterPro"/>
</dbReference>
<dbReference type="GO" id="GO:0032259">
    <property type="term" value="P:methylation"/>
    <property type="evidence" value="ECO:0007669"/>
    <property type="project" value="UniProtKB-KW"/>
</dbReference>
<dbReference type="GO" id="GO:0031177">
    <property type="term" value="F:phosphopantetheine binding"/>
    <property type="evidence" value="ECO:0007669"/>
    <property type="project" value="InterPro"/>
</dbReference>
<keyword evidence="15" id="KW-1185">Reference proteome</keyword>
<dbReference type="InterPro" id="IPR020807">
    <property type="entry name" value="PKS_DH"/>
</dbReference>
<evidence type="ECO:0000256" key="5">
    <source>
        <dbReference type="ARBA" id="ARBA00022679"/>
    </source>
</evidence>
<dbReference type="Gene3D" id="3.40.50.720">
    <property type="entry name" value="NAD(P)-binding Rossmann-like Domain"/>
    <property type="match status" value="3"/>
</dbReference>
<sequence>MAPAPSPNYESYPREPIAIVGSACRFPGDSSSPSKLWELLRQPRDVLKEIPDDRFNTAAFYHPDALHHGTTNVKHAYLLNDNLGHFDAQFFGVKPVEANSVDPQQRILLETVYEGLERAGIPLEKLQRSQTAVYVGVMSADYTELLARDIDAFPTYFASGTARSILANRISYFFDWHGPSMTIDTACSSSLFALHLAVQSLRSGESPTAVVAGANLVLAPDQFVAESKLNMLSPDGRSRMWDKGANGYARGDGVASLVLKTLSSAIADGDTIECIIRETGINQDGRTKGITMPSPIAQANLIWSTYKNAGLDLSKPEDRPQYFEAHGTGTPAGDPVEAEAIRTAFFGPGSGFQSSSSDTPLYVGSIKTIIGHTEGTAGVAGVIKASLALQHSVVPPNLLLNELNPSVKPFYDKLQIVKQAEQWPTVPQGVPRRASVNSFGFGGANAHAILESYHPPVLASHEESSQVTDKTSHLSPFNFSASSEKALARLLEAYASYLQANPTTDLSDLALTLNTRRSTLPARITVPAISVDSLASKLDELAKTPSGVITVNNSGSEYPALLGIFTGQGAQWASMGAKLVAGSAIAAASIQRLQDALDTLPVEHRPEWTLWGELSKDKTSSRVGEAAFSQPLCTAVQVVLVDLLAAANVRFKAVVGHSSGEIGAAYAAGYLSAEDAIRIAYYRGYFLHLAKGPQGSGAGAMLAIGTSQEDAQALIELDELAGRVSIAASNSPESLTLSGDLEAIETAKEILEDEKKFARLLKVDKAYHSHHMLPAAGPYTEALAAIGIKAQTRSQVDGRDLPTWISSVYAEDAESLGSGKLGAEYWAQNMVGQVKFSQAVEQAAGLKGPFDFGVEVGPHPALKSPALQTLQAVAGQTIAYFGLLRRGANDLEAFAEGLGSIWQSLGAGVVDFASLEKTEASSSGRRSPKLLKTGLPSYPWEHDRVYWHESRWSKAFRTSRQPPHHLLGTRTPDGTENDGEVRWRNRLHPREVPWLVHHQVERQIVFPAAGYLSAVVEAVAQLYGVGSIQLLEFQHVVIGQALVLEENSDVETQLSLRTTETESSSSGEKSGSVISAVFAFYSGSNKDPVSMVKNASGRIRITLGVPSHDVLPRPHKPEREFLDVDPDRFYKTVGEVGFGYGGPFRKLHATRRRLDESTGLIQTPDSQDTFGLILHPGTLDCAIQSIILAYSYPGDGKMRSIYLPTVIDQLRINVWASAELKGVPGSKLPFYASINGSQGQGDLAGDVEIHSANGATTLVQLQGLHTTPLTAPAPSNDVKLFFETTWDAEAPVGNQSLWENSEGTADQSDNFALSFSLERVAYYYVRTLGEAIPAPEREQLDWHHKIFYQYIDNIVEQVASGTHPYAKTEWANDSHDIILSIIEKYPDSIDLRLMRAVGENMVASVRNEMNILEAMMKDNMLNDFYAYALGMEEYLLDMSRMIGQLSHRFPHLSVLEIGAGTGGATSMILKTLQGSFSSYTYTDISSGFFEKAQDKFAKHRSRMVFKVLDIERDVEEQGYEPHSQDLVIASLVLHATRNLEETMKNARKLLKPGGRLLMLELTDNDPIRFGFIFGGLPGWWLGHEDGRTMSPCVGISEWEALMKKTGFSSIEAITPHNTTFPLPLSVIITQAVDDRVEFLREPLSPTAEVLGAENLTIIGGEDASGNVGLASNIISAAGRHYKQPVKHISSLANVAQHELPFLGSVVSIVDLGAEPAFESVSAETLSGLQEVFRQSKNILWVTVGGLADSPYRNMYRGLQRSVVKELKHIRVQLLDFASEADISSDEIARRLLSLEAASRWEQDGRLSNLLWYQEPEVQVVNGGRALVPRVRPSTQRNQRYNSGRRRITEDVNLDSSVVSIRSAESGGGFAVEKSADATTRAAAPLTHDRVEVRLSHSLIRPVKLSDGSSLFLSAGRLNVSGDGHHHVIALSETLDSVVRIPRTWAVSVSEDINGVADEHRGELEAKRALVGLYTRLVADGILAGAQPRDVVAVLDPGFSLGNALIPLAAEKGIQLVLFTSTKIASSVLRHPWVPVHPRATTHGLRKVVPAKPTRFVNVGGSEDLVAAFVAALPFGSSVRRGGVQLDSTTRLAGETHTAVSAISSQFQTAWARFQYAGKALAAAGTQTLLPSVTLEEVASGFVVGPSASAQAIVSWSASSSIPLPISPASKTVRFAPNRTYWMAGLTGSLGLSLVEWMVGQGARYIALSSRNPKVDDAWLQALAARGATVAVFANDITDRDDVRDLHRRIRETLPPIAGVAQGAMVLDDSLFSDANLERLQKVLRPKVDGSIHLDEIFSEDNTDEKLDFFVFFSSVAYVTGNAGQSIYAAANAFMASLANQRRARGLAASVINIGAILGAGYVSRELTEEQQEYLRKVGHMWMSEQDAHEIFAEGVRASHPKSTDSLEFETGFRTDKDRARDLEDEPPMFQHLGAGLGDDISATSDSKTRQQTVKTKARLLEATTHEQVFDVLQEGFLLKLQVALQSDPARTTLDASLDELGADSLVAVDIRSWFLNELGVDLPVLKILNSASVRDLLVSAQELLPTTAIPKVSGGNASGSDANAFKSEAQRVVPVNPPVPESVSRSSPSPLDSSENASEPSRKASAASENASVPSESASAPSENASPPSTAPSEVDDTPNATDSDDINPPKKQSALGLRTAPLSFGQSRFWFLRHFVEDQTAFNITTVIKLRGNVDKEALASAVVAVGQRHEALRTRFTIDEATKTPLQVVLPVSTLRLEQDAITSEAELDEAVEQFKTHVYDIGNAESLRIQLLTLSAEQHYLLIGYHHIYLDGIGYVVLISDLESAYGGKLVTTPAATEVLQYPDFALKQIQEYESGAWSDELSFWRQQFAELPKPLPLLPLAGLSTRPAASQFGSHTSTFRVDRDLADKISQVSRRFKVTPFHLYLAVFQVLLYRYAGDEDGKDVVIGVADGNRKEANVLRSLGIFLNLLPLRLRLSRGTQQTFSETLREAQTVAQGAFGNSRVPFDVLLNELNVPRVTSHSPLFQAFLNYRQNMQEARTFLGCEGEIDIVATGQTDYDVSLDVLDLSTSGGESLVALAVQKDLYAPEAAERLASSYQTLLRQFVDNPAARVTKPTLHLQEDIDRAVAAGRGLEAPIQYPTIVHRIDAISDKFANRTALRDASGNILTYQDLSKRVDSLAEHLTAQGIGRGSTVGVFQFAAADWIVSVLAIFRVGAAYVPLDPKVGLDRLSLVAKDSRVAAVLVDAQTVTDEFARAQRDSGVVVTDVSSVQRSSGTKRAPNQAQPADVAVIMYSSGSTGVPKGVALLHSNISNYADTAPLGWNLREAEEVFLNQASYTFDVSLQQTIVALSLGSTVVVVSSAAREDPAALSKLVATENITVTGATPTEYQAWARHWNPELLRDSSWRVAFTWGEPISKQQVRAFGLLDKPDLRLIDAYGPAEATITSAHAEISHAQVLEVTDSAPGNPKFPLVAMPNTSVYIVDDSLQAVPAGVLGEVVLGGASIAKGYLNDEVLTEKRFVTDKHASQYFQTQGWSRAHLTGDRGRLTPDGRLILHGRIEGSTQVKLAGIRIDLQDVEATIVSSNPEVLEAVVSARKDPSSGTPFLVAYVVLSQRVDADPAAKSLLLKQLPGALPLPQYMRPVRAIRAGYLPINSSGKLDRRRADTWPMPPPTDKKQGGTGEPEEATTATIAGLSELEGKIVHLWRDALPEGVLQLDAPLDAQSDFFHVGGSSLSLIKLQGLIKERFKLSVSLHKLFQASSLGGIAATVQAELGKAESESDGAANNTALSPVAVDWEQEATLPADLLQREGGKEAIAPAQPPAVIALTGATGFIGREILRQLIDNTSVSRIHLLAVRKQSSELPSLFTHPKVTVHAGNLGAPQLGLTPAQATSVFSTVDAIIHAGADVSFLKTYHTLRLVNVASTRELLRLSLSTGRQIPFHFVSSATIARLAVGVDSFGRESIRPHQPTAAHAEGDGYVSAKWVSEVLLENAATQLGLPVWIHRPTSVTGEGANETDLMSNVSRYIRELKAVPDTRGWKGNFDFVEVGKVAGDIVGAVLHGNEVINEETPHFRFQSADVQVSGDEIAASGDEFQVLPFGEWVDKAEAAGLDQLLVLYLRRAEQGQLLIPKLRKD</sequence>
<evidence type="ECO:0000256" key="8">
    <source>
        <dbReference type="ARBA" id="ARBA00023268"/>
    </source>
</evidence>
<dbReference type="SMART" id="SM00822">
    <property type="entry name" value="PKS_KR"/>
    <property type="match status" value="1"/>
</dbReference>
<dbReference type="Pfam" id="PF08659">
    <property type="entry name" value="KR"/>
    <property type="match status" value="1"/>
</dbReference>
<dbReference type="CDD" id="cd19532">
    <property type="entry name" value="C_PKS-NRPS"/>
    <property type="match status" value="1"/>
</dbReference>
<dbReference type="PROSITE" id="PS52019">
    <property type="entry name" value="PKS_MFAS_DH"/>
    <property type="match status" value="1"/>
</dbReference>
<dbReference type="PANTHER" id="PTHR43775">
    <property type="entry name" value="FATTY ACID SYNTHASE"/>
    <property type="match status" value="1"/>
</dbReference>
<dbReference type="InterPro" id="IPR042104">
    <property type="entry name" value="PKS_dehydratase_sf"/>
</dbReference>
<dbReference type="InterPro" id="IPR036736">
    <property type="entry name" value="ACP-like_sf"/>
</dbReference>
<dbReference type="InterPro" id="IPR050091">
    <property type="entry name" value="PKS_NRPS_Biosynth_Enz"/>
</dbReference>
<dbReference type="InterPro" id="IPR049551">
    <property type="entry name" value="PKS_DH_C"/>
</dbReference>
<dbReference type="Proteomes" id="UP001174936">
    <property type="component" value="Unassembled WGS sequence"/>
</dbReference>
<evidence type="ECO:0000256" key="3">
    <source>
        <dbReference type="ARBA" id="ARBA00022598"/>
    </source>
</evidence>
<dbReference type="InterPro" id="IPR057326">
    <property type="entry name" value="KR_dom"/>
</dbReference>
<dbReference type="GO" id="GO:0004312">
    <property type="term" value="F:fatty acid synthase activity"/>
    <property type="evidence" value="ECO:0007669"/>
    <property type="project" value="TreeGrafter"/>
</dbReference>
<dbReference type="InterPro" id="IPR023213">
    <property type="entry name" value="CAT-like_dom_sf"/>
</dbReference>
<dbReference type="InterPro" id="IPR014030">
    <property type="entry name" value="Ketoacyl_synth_N"/>
</dbReference>
<dbReference type="Pfam" id="PF14765">
    <property type="entry name" value="PS-DH"/>
    <property type="match status" value="1"/>
</dbReference>
<dbReference type="Gene3D" id="3.30.559.30">
    <property type="entry name" value="Nonribosomal peptide synthetase, condensation domain"/>
    <property type="match status" value="1"/>
</dbReference>
<dbReference type="SUPFAM" id="SSF53335">
    <property type="entry name" value="S-adenosyl-L-methionine-dependent methyltransferases"/>
    <property type="match status" value="1"/>
</dbReference>
<dbReference type="InterPro" id="IPR000873">
    <property type="entry name" value="AMP-dep_synth/lig_dom"/>
</dbReference>
<feature type="region of interest" description="Disordered" evidence="10">
    <location>
        <begin position="3640"/>
        <end position="3667"/>
    </location>
</feature>
<evidence type="ECO:0000259" key="12">
    <source>
        <dbReference type="PROSITE" id="PS52004"/>
    </source>
</evidence>
<dbReference type="Gene3D" id="3.40.50.150">
    <property type="entry name" value="Vaccinia Virus protein VP39"/>
    <property type="match status" value="1"/>
</dbReference>
<dbReference type="Gene3D" id="3.40.50.12780">
    <property type="entry name" value="N-terminal domain of ligase-like"/>
    <property type="match status" value="1"/>
</dbReference>
<keyword evidence="1" id="KW-0596">Phosphopantetheine</keyword>
<keyword evidence="2" id="KW-0597">Phosphoprotein</keyword>
<dbReference type="InterPro" id="IPR036291">
    <property type="entry name" value="NAD(P)-bd_dom_sf"/>
</dbReference>
<dbReference type="SUPFAM" id="SSF52151">
    <property type="entry name" value="FabD/lysophospholipase-like"/>
    <property type="match status" value="1"/>
</dbReference>
<dbReference type="PROSITE" id="PS00012">
    <property type="entry name" value="PHOSPHOPANTETHEINE"/>
    <property type="match status" value="1"/>
</dbReference>
<dbReference type="SMART" id="SM00826">
    <property type="entry name" value="PKS_DH"/>
    <property type="match status" value="1"/>
</dbReference>
<dbReference type="SUPFAM" id="SSF53901">
    <property type="entry name" value="Thiolase-like"/>
    <property type="match status" value="1"/>
</dbReference>
<dbReference type="CDD" id="cd00833">
    <property type="entry name" value="PKS"/>
    <property type="match status" value="1"/>
</dbReference>
<dbReference type="InterPro" id="IPR049900">
    <property type="entry name" value="PKS_mFAS_DH"/>
</dbReference>
<comment type="caution">
    <text evidence="14">The sequence shown here is derived from an EMBL/GenBank/DDBJ whole genome shotgun (WGS) entry which is preliminary data.</text>
</comment>
<dbReference type="CDD" id="cd02440">
    <property type="entry name" value="AdoMet_MTases"/>
    <property type="match status" value="1"/>
</dbReference>
<evidence type="ECO:0000256" key="6">
    <source>
        <dbReference type="ARBA" id="ARBA00022737"/>
    </source>
</evidence>
<evidence type="ECO:0000313" key="15">
    <source>
        <dbReference type="Proteomes" id="UP001174936"/>
    </source>
</evidence>
<dbReference type="PROSITE" id="PS00606">
    <property type="entry name" value="KS3_1"/>
    <property type="match status" value="1"/>
</dbReference>
<evidence type="ECO:0000313" key="14">
    <source>
        <dbReference type="EMBL" id="KAK0641432.1"/>
    </source>
</evidence>
<keyword evidence="8" id="KW-0511">Multifunctional enzyme</keyword>
<evidence type="ECO:0000256" key="10">
    <source>
        <dbReference type="SAM" id="MobiDB-lite"/>
    </source>
</evidence>
<dbReference type="PANTHER" id="PTHR43775:SF20">
    <property type="entry name" value="HYBRID PKS-NRPS SYNTHETASE APDA"/>
    <property type="match status" value="1"/>
</dbReference>
<dbReference type="Gene3D" id="3.40.47.10">
    <property type="match status" value="1"/>
</dbReference>
<dbReference type="GO" id="GO:0008168">
    <property type="term" value="F:methyltransferase activity"/>
    <property type="evidence" value="ECO:0007669"/>
    <property type="project" value="UniProtKB-KW"/>
</dbReference>
<dbReference type="PROSITE" id="PS52004">
    <property type="entry name" value="KS3_2"/>
    <property type="match status" value="1"/>
</dbReference>
<dbReference type="Pfam" id="PF00501">
    <property type="entry name" value="AMP-binding"/>
    <property type="match status" value="1"/>
</dbReference>
<dbReference type="PROSITE" id="PS00455">
    <property type="entry name" value="AMP_BINDING"/>
    <property type="match status" value="1"/>
</dbReference>
<dbReference type="SMART" id="SM00823">
    <property type="entry name" value="PKS_PP"/>
    <property type="match status" value="2"/>
</dbReference>
<feature type="compositionally biased region" description="Low complexity" evidence="10">
    <location>
        <begin position="2581"/>
        <end position="2594"/>
    </location>
</feature>
<feature type="domain" description="PKS/mFAS DH" evidence="13">
    <location>
        <begin position="964"/>
        <end position="1275"/>
    </location>
</feature>
<evidence type="ECO:0000256" key="7">
    <source>
        <dbReference type="ARBA" id="ARBA00023002"/>
    </source>
</evidence>
<dbReference type="SUPFAM" id="SSF52777">
    <property type="entry name" value="CoA-dependent acyltransferases"/>
    <property type="match status" value="2"/>
</dbReference>
<dbReference type="Pfam" id="PF08242">
    <property type="entry name" value="Methyltransf_12"/>
    <property type="match status" value="1"/>
</dbReference>
<dbReference type="Pfam" id="PF00698">
    <property type="entry name" value="Acyl_transf_1"/>
    <property type="match status" value="1"/>
</dbReference>